<organism evidence="2 3">
    <name type="scientific">Paenibacillus glycanilyticus</name>
    <dbReference type="NCBI Taxonomy" id="126569"/>
    <lineage>
        <taxon>Bacteria</taxon>
        <taxon>Bacillati</taxon>
        <taxon>Bacillota</taxon>
        <taxon>Bacilli</taxon>
        <taxon>Bacillales</taxon>
        <taxon>Paenibacillaceae</taxon>
        <taxon>Paenibacillus</taxon>
    </lineage>
</organism>
<dbReference type="SUPFAM" id="SSF88659">
    <property type="entry name" value="Sigma3 and sigma4 domains of RNA polymerase sigma factors"/>
    <property type="match status" value="1"/>
</dbReference>
<evidence type="ECO:0000259" key="1">
    <source>
        <dbReference type="Pfam" id="PF08281"/>
    </source>
</evidence>
<keyword evidence="3" id="KW-1185">Reference proteome</keyword>
<dbReference type="Proteomes" id="UP001157114">
    <property type="component" value="Unassembled WGS sequence"/>
</dbReference>
<dbReference type="Gene3D" id="1.10.10.10">
    <property type="entry name" value="Winged helix-like DNA-binding domain superfamily/Winged helix DNA-binding domain"/>
    <property type="match status" value="1"/>
</dbReference>
<sequence>MILSVFEEKTVTEIADIIGRNPESVKKRITRTKQKVRDMLKKEEEQGWRVQQTWLRTKI</sequence>
<reference evidence="2 3" key="1">
    <citation type="submission" date="2023-03" db="EMBL/GenBank/DDBJ databases">
        <title>Draft genome sequence of the bacteria which degrade cell wall of Tricholomamatutake.</title>
        <authorList>
            <person name="Konishi Y."/>
            <person name="Fukuta Y."/>
            <person name="Shirasaka N."/>
        </authorList>
    </citation>
    <scope>NUCLEOTIDE SEQUENCE [LARGE SCALE GENOMIC DNA]</scope>
    <source>
        <strain evidence="3">mu1</strain>
    </source>
</reference>
<protein>
    <recommendedName>
        <fullName evidence="1">RNA polymerase sigma factor 70 region 4 type 2 domain-containing protein</fullName>
    </recommendedName>
</protein>
<feature type="domain" description="RNA polymerase sigma factor 70 region 4 type 2" evidence="1">
    <location>
        <begin position="2"/>
        <end position="35"/>
    </location>
</feature>
<gene>
    <name evidence="2" type="ORF">MU1_30040</name>
</gene>
<dbReference type="InterPro" id="IPR013324">
    <property type="entry name" value="RNA_pol_sigma_r3/r4-like"/>
</dbReference>
<comment type="caution">
    <text evidence="2">The sequence shown here is derived from an EMBL/GenBank/DDBJ whole genome shotgun (WGS) entry which is preliminary data.</text>
</comment>
<dbReference type="Pfam" id="PF08281">
    <property type="entry name" value="Sigma70_r4_2"/>
    <property type="match status" value="1"/>
</dbReference>
<name>A0ABQ6GCJ3_9BACL</name>
<evidence type="ECO:0000313" key="2">
    <source>
        <dbReference type="EMBL" id="GLX68659.1"/>
    </source>
</evidence>
<proteinExistence type="predicted"/>
<evidence type="ECO:0000313" key="3">
    <source>
        <dbReference type="Proteomes" id="UP001157114"/>
    </source>
</evidence>
<dbReference type="InterPro" id="IPR036388">
    <property type="entry name" value="WH-like_DNA-bd_sf"/>
</dbReference>
<dbReference type="EMBL" id="BSSQ01000013">
    <property type="protein sequence ID" value="GLX68659.1"/>
    <property type="molecule type" value="Genomic_DNA"/>
</dbReference>
<accession>A0ABQ6GCJ3</accession>
<dbReference type="InterPro" id="IPR013249">
    <property type="entry name" value="RNA_pol_sigma70_r4_t2"/>
</dbReference>